<feature type="compositionally biased region" description="Basic and acidic residues" evidence="1">
    <location>
        <begin position="241"/>
        <end position="250"/>
    </location>
</feature>
<protein>
    <submittedName>
        <fullName evidence="2">Uncharacterized protein</fullName>
    </submittedName>
</protein>
<feature type="region of interest" description="Disordered" evidence="1">
    <location>
        <begin position="118"/>
        <end position="148"/>
    </location>
</feature>
<name>A0ABN9SCF5_9DINO</name>
<feature type="compositionally biased region" description="Low complexity" evidence="1">
    <location>
        <begin position="227"/>
        <end position="240"/>
    </location>
</feature>
<dbReference type="EMBL" id="CAUYUJ010010258">
    <property type="protein sequence ID" value="CAK0828929.1"/>
    <property type="molecule type" value="Genomic_DNA"/>
</dbReference>
<feature type="region of interest" description="Disordered" evidence="1">
    <location>
        <begin position="1"/>
        <end position="97"/>
    </location>
</feature>
<gene>
    <name evidence="2" type="ORF">PCOR1329_LOCUS28025</name>
</gene>
<organism evidence="2 3">
    <name type="scientific">Prorocentrum cordatum</name>
    <dbReference type="NCBI Taxonomy" id="2364126"/>
    <lineage>
        <taxon>Eukaryota</taxon>
        <taxon>Sar</taxon>
        <taxon>Alveolata</taxon>
        <taxon>Dinophyceae</taxon>
        <taxon>Prorocentrales</taxon>
        <taxon>Prorocentraceae</taxon>
        <taxon>Prorocentrum</taxon>
    </lineage>
</organism>
<feature type="compositionally biased region" description="Low complexity" evidence="1">
    <location>
        <begin position="28"/>
        <end position="44"/>
    </location>
</feature>
<evidence type="ECO:0000256" key="1">
    <source>
        <dbReference type="SAM" id="MobiDB-lite"/>
    </source>
</evidence>
<keyword evidence="3" id="KW-1185">Reference proteome</keyword>
<feature type="compositionally biased region" description="Pro residues" evidence="1">
    <location>
        <begin position="132"/>
        <end position="145"/>
    </location>
</feature>
<dbReference type="Proteomes" id="UP001189429">
    <property type="component" value="Unassembled WGS sequence"/>
</dbReference>
<reference evidence="2" key="1">
    <citation type="submission" date="2023-10" db="EMBL/GenBank/DDBJ databases">
        <authorList>
            <person name="Chen Y."/>
            <person name="Shah S."/>
            <person name="Dougan E. K."/>
            <person name="Thang M."/>
            <person name="Chan C."/>
        </authorList>
    </citation>
    <scope>NUCLEOTIDE SEQUENCE [LARGE SCALE GENOMIC DNA]</scope>
</reference>
<evidence type="ECO:0000313" key="3">
    <source>
        <dbReference type="Proteomes" id="UP001189429"/>
    </source>
</evidence>
<feature type="region of interest" description="Disordered" evidence="1">
    <location>
        <begin position="194"/>
        <end position="250"/>
    </location>
</feature>
<evidence type="ECO:0000313" key="2">
    <source>
        <dbReference type="EMBL" id="CAK0828929.1"/>
    </source>
</evidence>
<feature type="compositionally biased region" description="Basic residues" evidence="1">
    <location>
        <begin position="45"/>
        <end position="55"/>
    </location>
</feature>
<accession>A0ABN9SCF5</accession>
<feature type="compositionally biased region" description="Acidic residues" evidence="1">
    <location>
        <begin position="200"/>
        <end position="215"/>
    </location>
</feature>
<comment type="caution">
    <text evidence="2">The sequence shown here is derived from an EMBL/GenBank/DDBJ whole genome shotgun (WGS) entry which is preliminary data.</text>
</comment>
<sequence length="250" mass="26007">MVASPVPLGAAAARAATPSGNEELPQHRACSAAASRRGASTAGRRAQRPRARSAGRWRLPQDRCGARACEVGCPPEGQRSADQSAEGRPSAAAAAQDAAARAALAVLERIRLRAAGGEAALPDPATAAPGEPATPAPVSAPPAPRPGRRVQFDLERVVEHEVVPYCEVYGLHPREFVFDRRFNMVPAGDRFGFVGLPGGDDSDEDQSSSDDDDAAPSEAEGPRGRAAEAAARPRGAPSARTEGREEARAR</sequence>
<proteinExistence type="predicted"/>